<dbReference type="PROSITE" id="PS51329">
    <property type="entry name" value="C_CAP_COFACTOR_C"/>
    <property type="match status" value="1"/>
</dbReference>
<sequence length="327" mass="35771">MGNENEQVVPPSSDEGVDDLGSGDGSSTNSNGTEKVSEESSSSSPDKQVVEAADEPGTSKSEPSKAPPTLSKAEGEEDPVAVLERMLKQANDASVHGTSNDRLLSSLQLQMFKSNVELPPYWVKKIDSAVQKLCPMPPKTSKGFSFTKRNATPQTKRVDSVEAKKLLKNNDILNNHGDSFNKSKAVCINNENDVDRQVSGVDGSDVRISNIKDCSFGFTFHPSSVIIKDIDNCTLLFPPCKSSILIQNCSRSNIGVVAQQIRIHNTRNTSILSNNSNIIIEDCHGIKIGDYPKAGLEKEKIFDIEKAKVQDFNWLVNNEQSPNWSYI</sequence>
<dbReference type="WBParaSite" id="SVE_0155500.1">
    <property type="protein sequence ID" value="SVE_0155500.1"/>
    <property type="gene ID" value="SVE_0155500"/>
</dbReference>
<dbReference type="Proteomes" id="UP000035680">
    <property type="component" value="Unassembled WGS sequence"/>
</dbReference>
<organism evidence="4 5">
    <name type="scientific">Strongyloides venezuelensis</name>
    <name type="common">Threadworm</name>
    <dbReference type="NCBI Taxonomy" id="75913"/>
    <lineage>
        <taxon>Eukaryota</taxon>
        <taxon>Metazoa</taxon>
        <taxon>Ecdysozoa</taxon>
        <taxon>Nematoda</taxon>
        <taxon>Chromadorea</taxon>
        <taxon>Rhabditida</taxon>
        <taxon>Tylenchina</taxon>
        <taxon>Panagrolaimomorpha</taxon>
        <taxon>Strongyloidoidea</taxon>
        <taxon>Strongyloididae</taxon>
        <taxon>Strongyloides</taxon>
    </lineage>
</organism>
<protein>
    <submittedName>
        <fullName evidence="5">Tubulin-specific chaperone C (inferred by orthology to a human protein)</fullName>
    </submittedName>
</protein>
<proteinExistence type="inferred from homology"/>
<reference evidence="4" key="1">
    <citation type="submission" date="2014-07" db="EMBL/GenBank/DDBJ databases">
        <authorList>
            <person name="Martin A.A"/>
            <person name="De Silva N."/>
        </authorList>
    </citation>
    <scope>NUCLEOTIDE SEQUENCE</scope>
</reference>
<name>A0A0K0EYE7_STRVS</name>
<feature type="domain" description="C-CAP/cofactor C-like" evidence="3">
    <location>
        <begin position="153"/>
        <end position="304"/>
    </location>
</feature>
<feature type="region of interest" description="Disordered" evidence="2">
    <location>
        <begin position="1"/>
        <end position="77"/>
    </location>
</feature>
<reference evidence="5" key="2">
    <citation type="submission" date="2015-08" db="UniProtKB">
        <authorList>
            <consortium name="WormBaseParasite"/>
        </authorList>
    </citation>
    <scope>IDENTIFICATION</scope>
</reference>
<dbReference type="InterPro" id="IPR012945">
    <property type="entry name" value="Tubulin-bd_cofactor_C_dom"/>
</dbReference>
<dbReference type="PANTHER" id="PTHR15139:SF0">
    <property type="entry name" value="TUBULIN-SPECIFIC CHAPERONE C"/>
    <property type="match status" value="1"/>
</dbReference>
<evidence type="ECO:0000313" key="5">
    <source>
        <dbReference type="WBParaSite" id="SVE_0155500.1"/>
    </source>
</evidence>
<feature type="compositionally biased region" description="Low complexity" evidence="2">
    <location>
        <begin position="25"/>
        <end position="44"/>
    </location>
</feature>
<dbReference type="AlphaFoldDB" id="A0A0K0EYE7"/>
<keyword evidence="4" id="KW-1185">Reference proteome</keyword>
<dbReference type="Gene3D" id="2.160.20.70">
    <property type="match status" value="1"/>
</dbReference>
<dbReference type="GO" id="GO:0007021">
    <property type="term" value="P:tubulin complex assembly"/>
    <property type="evidence" value="ECO:0007669"/>
    <property type="project" value="TreeGrafter"/>
</dbReference>
<dbReference type="GO" id="GO:0007023">
    <property type="term" value="P:post-chaperonin tubulin folding pathway"/>
    <property type="evidence" value="ECO:0007669"/>
    <property type="project" value="InterPro"/>
</dbReference>
<evidence type="ECO:0000256" key="2">
    <source>
        <dbReference type="SAM" id="MobiDB-lite"/>
    </source>
</evidence>
<accession>A0A0K0EYE7</accession>
<dbReference type="InterPro" id="IPR027684">
    <property type="entry name" value="TBCC"/>
</dbReference>
<evidence type="ECO:0000313" key="4">
    <source>
        <dbReference type="Proteomes" id="UP000035680"/>
    </source>
</evidence>
<evidence type="ECO:0000259" key="3">
    <source>
        <dbReference type="PROSITE" id="PS51329"/>
    </source>
</evidence>
<dbReference type="Pfam" id="PF07986">
    <property type="entry name" value="TBCC"/>
    <property type="match status" value="1"/>
</dbReference>
<dbReference type="InterPro" id="IPR017901">
    <property type="entry name" value="C-CAP_CF_C-like"/>
</dbReference>
<dbReference type="PANTHER" id="PTHR15139">
    <property type="entry name" value="TUBULIN FOLDING COFACTOR C"/>
    <property type="match status" value="1"/>
</dbReference>
<evidence type="ECO:0000256" key="1">
    <source>
        <dbReference type="ARBA" id="ARBA00008848"/>
    </source>
</evidence>
<dbReference type="InterPro" id="IPR016098">
    <property type="entry name" value="CAP/MinC_C"/>
</dbReference>
<dbReference type="GO" id="GO:0005737">
    <property type="term" value="C:cytoplasm"/>
    <property type="evidence" value="ECO:0007669"/>
    <property type="project" value="TreeGrafter"/>
</dbReference>
<comment type="similarity">
    <text evidence="1">Belongs to the TBCC family.</text>
</comment>
<dbReference type="STRING" id="75913.A0A0K0EYE7"/>